<evidence type="ECO:0000313" key="2">
    <source>
        <dbReference type="EMBL" id="KAG7319011.1"/>
    </source>
</evidence>
<dbReference type="PANTHER" id="PTHR28577">
    <property type="entry name" value="CENTROMERE PROTEIN P"/>
    <property type="match status" value="1"/>
</dbReference>
<dbReference type="OrthoDB" id="5976950at2759"/>
<sequence length="325" mass="37140">MTLSTALQSISVQCTTYEKWRNSGRNPRNKQKRGGVVRAMENMEQKYEEEIKRLQQEIETCEAEQDEYLRAISRQHGETLQNILKTISIGKDGEDGVINKEVSKLMTEISDLEKDHRRQTDISGISLSECWVKTLEKSSTKTVKQYRLAGLCWRLSFQVEFIVTEIQDGDTILKKVTDLNIISDGAEFKDLCGFQSSVEESKSVFLFFRTLRTFSERCMQRTCTFQHFKEKYPDVVHLPEGCRSEIMVIQNPQLPGCTMSIFWSITVSTEGTVKPKIELLMKMPEQAQKLDTENVVASAPESFRSLLTMLGVEATIEGLIQSVCF</sequence>
<dbReference type="PANTHER" id="PTHR28577:SF1">
    <property type="entry name" value="CENTROMERE PROTEIN P"/>
    <property type="match status" value="1"/>
</dbReference>
<dbReference type="GO" id="GO:0034080">
    <property type="term" value="P:CENP-A containing chromatin assembly"/>
    <property type="evidence" value="ECO:0007669"/>
    <property type="project" value="InterPro"/>
</dbReference>
<dbReference type="InterPro" id="IPR027801">
    <property type="entry name" value="CENP-P"/>
</dbReference>
<evidence type="ECO:0000256" key="1">
    <source>
        <dbReference type="SAM" id="Coils"/>
    </source>
</evidence>
<dbReference type="EMBL" id="JAHKSW010000021">
    <property type="protein sequence ID" value="KAG7319011.1"/>
    <property type="molecule type" value="Genomic_DNA"/>
</dbReference>
<name>A0A9D3SC37_9TELE</name>
<dbReference type="Proteomes" id="UP000824219">
    <property type="component" value="Linkage Group LG21"/>
</dbReference>
<dbReference type="AlphaFoldDB" id="A0A9D3SC37"/>
<evidence type="ECO:0008006" key="4">
    <source>
        <dbReference type="Google" id="ProtNLM"/>
    </source>
</evidence>
<feature type="coiled-coil region" evidence="1">
    <location>
        <begin position="37"/>
        <end position="71"/>
    </location>
</feature>
<keyword evidence="1" id="KW-0175">Coiled coil</keyword>
<accession>A0A9D3SC37</accession>
<dbReference type="GO" id="GO:0005634">
    <property type="term" value="C:nucleus"/>
    <property type="evidence" value="ECO:0007669"/>
    <property type="project" value="TreeGrafter"/>
</dbReference>
<evidence type="ECO:0000313" key="3">
    <source>
        <dbReference type="Proteomes" id="UP000824219"/>
    </source>
</evidence>
<comment type="caution">
    <text evidence="2">The sequence shown here is derived from an EMBL/GenBank/DDBJ whole genome shotgun (WGS) entry which is preliminary data.</text>
</comment>
<keyword evidence="3" id="KW-1185">Reference proteome</keyword>
<dbReference type="Pfam" id="PF13096">
    <property type="entry name" value="CENP-P"/>
    <property type="match status" value="1"/>
</dbReference>
<gene>
    <name evidence="2" type="ORF">KOW79_017485</name>
</gene>
<proteinExistence type="predicted"/>
<protein>
    <recommendedName>
        <fullName evidence="4">Centromere protein P</fullName>
    </recommendedName>
</protein>
<reference evidence="2 3" key="1">
    <citation type="submission" date="2021-06" db="EMBL/GenBank/DDBJ databases">
        <title>Chromosome-level genome assembly of the red-tail catfish (Hemibagrus wyckioides).</title>
        <authorList>
            <person name="Shao F."/>
        </authorList>
    </citation>
    <scope>NUCLEOTIDE SEQUENCE [LARGE SCALE GENOMIC DNA]</scope>
    <source>
        <strain evidence="2">EC202008001</strain>
        <tissue evidence="2">Blood</tissue>
    </source>
</reference>
<organism evidence="2 3">
    <name type="scientific">Hemibagrus wyckioides</name>
    <dbReference type="NCBI Taxonomy" id="337641"/>
    <lineage>
        <taxon>Eukaryota</taxon>
        <taxon>Metazoa</taxon>
        <taxon>Chordata</taxon>
        <taxon>Craniata</taxon>
        <taxon>Vertebrata</taxon>
        <taxon>Euteleostomi</taxon>
        <taxon>Actinopterygii</taxon>
        <taxon>Neopterygii</taxon>
        <taxon>Teleostei</taxon>
        <taxon>Ostariophysi</taxon>
        <taxon>Siluriformes</taxon>
        <taxon>Bagridae</taxon>
        <taxon>Hemibagrus</taxon>
    </lineage>
</organism>
<dbReference type="GO" id="GO:0000775">
    <property type="term" value="C:chromosome, centromeric region"/>
    <property type="evidence" value="ECO:0007669"/>
    <property type="project" value="InterPro"/>
</dbReference>